<proteinExistence type="predicted"/>
<dbReference type="STRING" id="61424.A0A2T9YGJ6"/>
<dbReference type="EMBL" id="MBFT01000415">
    <property type="protein sequence ID" value="PVU91440.1"/>
    <property type="molecule type" value="Genomic_DNA"/>
</dbReference>
<feature type="compositionally biased region" description="Polar residues" evidence="1">
    <location>
        <begin position="510"/>
        <end position="524"/>
    </location>
</feature>
<dbReference type="AlphaFoldDB" id="A0A2T9YGJ6"/>
<dbReference type="PANTHER" id="PTHR31913:SF0">
    <property type="entry name" value="VACUOLAR IMPORT AND DEGRADATION PROTEIN 27"/>
    <property type="match status" value="1"/>
</dbReference>
<dbReference type="InterPro" id="IPR040458">
    <property type="entry name" value="Vid27"/>
</dbReference>
<evidence type="ECO:0000259" key="4">
    <source>
        <dbReference type="Pfam" id="PF17748"/>
    </source>
</evidence>
<feature type="compositionally biased region" description="Acidic residues" evidence="1">
    <location>
        <begin position="397"/>
        <end position="449"/>
    </location>
</feature>
<dbReference type="Pfam" id="PF17748">
    <property type="entry name" value="VID27_N"/>
    <property type="match status" value="1"/>
</dbReference>
<feature type="region of interest" description="Disordered" evidence="1">
    <location>
        <begin position="383"/>
        <end position="524"/>
    </location>
</feature>
<dbReference type="PANTHER" id="PTHR31913">
    <property type="entry name" value="VACUOLAR IMPORT AND DEGRADATION PROTEIN 27"/>
    <property type="match status" value="1"/>
</dbReference>
<dbReference type="Pfam" id="PF17747">
    <property type="entry name" value="VID27_PH"/>
    <property type="match status" value="1"/>
</dbReference>
<protein>
    <recommendedName>
        <fullName evidence="7">Vacuolar import/degradation Vid27 C-terminal domain-containing protein</fullName>
    </recommendedName>
</protein>
<evidence type="ECO:0000256" key="1">
    <source>
        <dbReference type="SAM" id="MobiDB-lite"/>
    </source>
</evidence>
<evidence type="ECO:0000313" key="5">
    <source>
        <dbReference type="EMBL" id="PVU91440.1"/>
    </source>
</evidence>
<dbReference type="InterPro" id="IPR013863">
    <property type="entry name" value="VID27_C"/>
</dbReference>
<keyword evidence="6" id="KW-1185">Reference proteome</keyword>
<dbReference type="GO" id="GO:0005634">
    <property type="term" value="C:nucleus"/>
    <property type="evidence" value="ECO:0007669"/>
    <property type="project" value="TreeGrafter"/>
</dbReference>
<evidence type="ECO:0000259" key="3">
    <source>
        <dbReference type="Pfam" id="PF17747"/>
    </source>
</evidence>
<dbReference type="SUPFAM" id="SSF50969">
    <property type="entry name" value="YVTN repeat-like/Quinoprotein amine dehydrogenase"/>
    <property type="match status" value="1"/>
</dbReference>
<evidence type="ECO:0000313" key="6">
    <source>
        <dbReference type="Proteomes" id="UP000245699"/>
    </source>
</evidence>
<feature type="compositionally biased region" description="Basic and acidic residues" evidence="1">
    <location>
        <begin position="450"/>
        <end position="459"/>
    </location>
</feature>
<dbReference type="OrthoDB" id="10251113at2759"/>
<dbReference type="InterPro" id="IPR040979">
    <property type="entry name" value="Vid27_N"/>
</dbReference>
<feature type="compositionally biased region" description="Basic residues" evidence="1">
    <location>
        <begin position="183"/>
        <end position="193"/>
    </location>
</feature>
<reference evidence="5 6" key="1">
    <citation type="journal article" date="2018" name="MBio">
        <title>Comparative Genomics Reveals the Core Gene Toolbox for the Fungus-Insect Symbiosis.</title>
        <authorList>
            <person name="Wang Y."/>
            <person name="Stata M."/>
            <person name="Wang W."/>
            <person name="Stajich J.E."/>
            <person name="White M.M."/>
            <person name="Moncalvo J.M."/>
        </authorList>
    </citation>
    <scope>NUCLEOTIDE SEQUENCE [LARGE SCALE GENOMIC DNA]</scope>
    <source>
        <strain evidence="5 6">AUS-77-4</strain>
    </source>
</reference>
<feature type="compositionally biased region" description="Acidic residues" evidence="1">
    <location>
        <begin position="486"/>
        <end position="504"/>
    </location>
</feature>
<organism evidence="5 6">
    <name type="scientific">Furculomyces boomerangus</name>
    <dbReference type="NCBI Taxonomy" id="61424"/>
    <lineage>
        <taxon>Eukaryota</taxon>
        <taxon>Fungi</taxon>
        <taxon>Fungi incertae sedis</taxon>
        <taxon>Zoopagomycota</taxon>
        <taxon>Kickxellomycotina</taxon>
        <taxon>Harpellomycetes</taxon>
        <taxon>Harpellales</taxon>
        <taxon>Harpellaceae</taxon>
        <taxon>Furculomyces</taxon>
    </lineage>
</organism>
<dbReference type="Proteomes" id="UP000245699">
    <property type="component" value="Unassembled WGS sequence"/>
</dbReference>
<dbReference type="InterPro" id="IPR011044">
    <property type="entry name" value="Quino_amine_DH_bsu"/>
</dbReference>
<dbReference type="GO" id="GO:0005737">
    <property type="term" value="C:cytoplasm"/>
    <property type="evidence" value="ECO:0007669"/>
    <property type="project" value="TreeGrafter"/>
</dbReference>
<name>A0A2T9YGJ6_9FUNG</name>
<gene>
    <name evidence="5" type="ORF">BB559_004130</name>
</gene>
<feature type="region of interest" description="Disordered" evidence="1">
    <location>
        <begin position="178"/>
        <end position="216"/>
    </location>
</feature>
<sequence length="919" mass="103649">MFSFKGIGGLLFKGKENDEGYTLKSGQFYEINGLVKGKKNCLYKDSSLQILHNNSSDYSLVIKRIFEEGERELEEDQESIDSERIYLLKKISNLSFKSKKNNLAISWTVKGKTVSEFSFEPDSSLSTEIVDKLYKNLKKLHAEANNLSDTDSKDSHGEKEIDDLEASELVKGINKLDINTKKTPTKKHHSKSKPKADKKISTVSKSTLVESSKDSDDELEEILQAAEEEIAQPVIEVDINLPFSPDTLAEGEVISLTHGELYAFDAQTQTFQLLAPQVIVTVVKTDKFTYWLNVKSLKKYYSSQKIEPRMNSVFNSEYMSMIWNVFGSQNQPYSLSVVFIDEGEYLKAHESLIKAAYEVLNMEPWEKVKKSDQEYMLGANEESLEFNDSQESKMSDDSDDSIEESEEEEGEESEEEESEEEESEEEGSEEESEEGEENETDEEESEEEDVGNKDSDIIKKTCSNRTEEIGGLEKTNDYEPESSSGEYDESGSSEDESEDEGDELSESKHNSSLMGENSGKDNATNSALAVGYRHDRSYVLRGNQIGVFRHTEDNDIEHTTTIKQISDTRGNVFTPSKMMLHEQDSSIVMMNPMNPSSLYKMDLEVGKVVEEWKVHEYINPKDIVPETKYAQMSTQKTLLGISHNALFKIDPRVSGDKLVESQFKQYTTKNKFSSAATNEKGNIVVASEKGEIRLFDRVGVMAKTALPALGEPIIGVDVTADGRYIVATFASYLLLIDTLIPQEFLTRYKNSTEKITGFLASFPKNAKPMPKRLQLRPEHIVYMGTAASFTPARFNTSSGHDGTGSHRGERTIVTSSGSFVIIWNLRKVLATGRGDLYHIKQYSDTVIADNFTFGEDQNIVVTMPNDVTIVEKKNMAKPSRKTLTVYSTPVKRNLLREDIIRDWEIGKIFEQRSNDLRVA</sequence>
<feature type="domain" description="Vacuolar import/degradation Vid27 C-terminal" evidence="2">
    <location>
        <begin position="524"/>
        <end position="884"/>
    </location>
</feature>
<evidence type="ECO:0000259" key="2">
    <source>
        <dbReference type="Pfam" id="PF08553"/>
    </source>
</evidence>
<dbReference type="InterPro" id="IPR040768">
    <property type="entry name" value="Vid27_PH"/>
</dbReference>
<feature type="domain" description="Vid27 PH-like" evidence="3">
    <location>
        <begin position="253"/>
        <end position="358"/>
    </location>
</feature>
<comment type="caution">
    <text evidence="5">The sequence shown here is derived from an EMBL/GenBank/DDBJ whole genome shotgun (WGS) entry which is preliminary data.</text>
</comment>
<evidence type="ECO:0008006" key="7">
    <source>
        <dbReference type="Google" id="ProtNLM"/>
    </source>
</evidence>
<accession>A0A2T9YGJ6</accession>
<feature type="domain" description="Vid27 N-terminal" evidence="4">
    <location>
        <begin position="1"/>
        <end position="137"/>
    </location>
</feature>
<dbReference type="Pfam" id="PF08553">
    <property type="entry name" value="VID27"/>
    <property type="match status" value="1"/>
</dbReference>